<sequence>MEEERERREENFSESQSFSDYSEGTLTKSDPCEKSQDRRREEKKNPLKASRLVIISNGP</sequence>
<dbReference type="Proteomes" id="UP000017836">
    <property type="component" value="Unassembled WGS sequence"/>
</dbReference>
<dbReference type="Gramene" id="ERN08960">
    <property type="protein sequence ID" value="ERN08960"/>
    <property type="gene ID" value="AMTR_s03232p00004580"/>
</dbReference>
<organism evidence="2 3">
    <name type="scientific">Amborella trichopoda</name>
    <dbReference type="NCBI Taxonomy" id="13333"/>
    <lineage>
        <taxon>Eukaryota</taxon>
        <taxon>Viridiplantae</taxon>
        <taxon>Streptophyta</taxon>
        <taxon>Embryophyta</taxon>
        <taxon>Tracheophyta</taxon>
        <taxon>Spermatophyta</taxon>
        <taxon>Magnoliopsida</taxon>
        <taxon>Amborellales</taxon>
        <taxon>Amborellaceae</taxon>
        <taxon>Amborella</taxon>
    </lineage>
</organism>
<evidence type="ECO:0000313" key="3">
    <source>
        <dbReference type="Proteomes" id="UP000017836"/>
    </source>
</evidence>
<name>U5D180_AMBTC</name>
<reference evidence="3" key="1">
    <citation type="journal article" date="2013" name="Science">
        <title>The Amborella genome and the evolution of flowering plants.</title>
        <authorList>
            <consortium name="Amborella Genome Project"/>
        </authorList>
    </citation>
    <scope>NUCLEOTIDE SEQUENCE [LARGE SCALE GENOMIC DNA]</scope>
</reference>
<dbReference type="HOGENOM" id="CLU_2963942_0_0_1"/>
<dbReference type="EMBL" id="KI393190">
    <property type="protein sequence ID" value="ERN08960.1"/>
    <property type="molecule type" value="Genomic_DNA"/>
</dbReference>
<feature type="compositionally biased region" description="Basic and acidic residues" evidence="1">
    <location>
        <begin position="1"/>
        <end position="11"/>
    </location>
</feature>
<keyword evidence="3" id="KW-1185">Reference proteome</keyword>
<dbReference type="AlphaFoldDB" id="U5D180"/>
<protein>
    <submittedName>
        <fullName evidence="2">Uncharacterized protein</fullName>
    </submittedName>
</protein>
<proteinExistence type="predicted"/>
<accession>U5D180</accession>
<evidence type="ECO:0000313" key="2">
    <source>
        <dbReference type="EMBL" id="ERN08960.1"/>
    </source>
</evidence>
<evidence type="ECO:0000256" key="1">
    <source>
        <dbReference type="SAM" id="MobiDB-lite"/>
    </source>
</evidence>
<gene>
    <name evidence="2" type="ORF">AMTR_s03232p00004580</name>
</gene>
<feature type="compositionally biased region" description="Polar residues" evidence="1">
    <location>
        <begin position="13"/>
        <end position="28"/>
    </location>
</feature>
<feature type="compositionally biased region" description="Basic and acidic residues" evidence="1">
    <location>
        <begin position="30"/>
        <end position="45"/>
    </location>
</feature>
<feature type="region of interest" description="Disordered" evidence="1">
    <location>
        <begin position="1"/>
        <end position="59"/>
    </location>
</feature>